<feature type="signal peptide" evidence="6">
    <location>
        <begin position="1"/>
        <end position="30"/>
    </location>
</feature>
<evidence type="ECO:0000256" key="3">
    <source>
        <dbReference type="ARBA" id="ARBA00022692"/>
    </source>
</evidence>
<feature type="chain" id="PRO_5041769826" description="Cyclic di-GMP-binding protein" evidence="6">
    <location>
        <begin position="31"/>
        <end position="998"/>
    </location>
</feature>
<keyword evidence="6" id="KW-0732">Signal</keyword>
<keyword evidence="6" id="KW-0997">Cell inner membrane</keyword>
<dbReference type="Proteomes" id="UP001229244">
    <property type="component" value="Unassembled WGS sequence"/>
</dbReference>
<sequence length="998" mass="106816">MPFLPRSSRTLVRMLAVAAIAAGGGLAAHAQNAAPFQISPSEAPGAMRQQGPGTSGSNTGGSGQSSGAQFSSPSAGSGSRGGTGASGGQGQPAFGSSVSQTADQFFGAGPQSSQTASPQSIDQPQPDASQASQPFSMGGASGQSQPSGTVQPFAGSQPLPSAGGQTRNPTLPSIDTLLDPQNAQPWLPQNQQGGQQQQQQPVQIETGDELNALNRFFEDNTGRRTMHVSLNALQGELPAVDRPIVPYPQLRLEGEDDFQSWTIYLSAAQAARRSTLSIAFTNSVLVLPEASELRVFLNTQEILTTTIDSPDDTKVVAVPLEPDMVRPGANAIRIEVDQRHRIDCSIGATYELWTRIEPRLTGLSFSGGDVPLQSLAELPAVGVDTTGATRIRVLQGPSMSVQSQDLIIRAVQTMAVRGRFEHPLVEILTPGMPAPPQPGVVNLVIGTYDEIGNLVRGVPSDARSTSVVTLQDRPDIGPTVFVTAPDTRGLDVSLKRLGAEIDPISRISPIAATPPWNAPGAIEIDGAQRVTLREAGVFTEEFSGRRFQTHFQIKLPPDFFAAAYGQATIELDAAYTPAVLPGSRLNVYVNDVLATALSFTAADGRVFTKFPVRILLKNFRPGVNDIRIQVNLRTESDELCLPGGTVSTEQRFVLFNTTEFVFPAFARIGRVPDLASFSADGFPYSIDDRPVAVRVSGDSRDTLGATATLLARLATARGSSFNTVAVDSVANLVGRPAIVVGSFGEVPPLVLQRTRVDRSIPGSWLSPRATASRGEPQGLSQYDQVLQRLRAQTRQRDALRNRNVDVEEFSDTGDLATDERIQTRDLYERWRGEVDEGISLSSLIEDFQSWFHRQFDVSFGFLTARETDDGSNVISDQATLVVAQATAPQSEDQAWTLVTAPNPALLSAGMAALSAERQWNRLGGRLTAFELDDDSVDTFPAESPVFIVTQPLSFENMRLIAANWFSLNNGIYAIVLIAAAVALGFATHSVIRPMGRKP</sequence>
<evidence type="ECO:0000313" key="9">
    <source>
        <dbReference type="Proteomes" id="UP001229244"/>
    </source>
</evidence>
<feature type="compositionally biased region" description="Gly residues" evidence="7">
    <location>
        <begin position="78"/>
        <end position="90"/>
    </location>
</feature>
<reference evidence="8" key="1">
    <citation type="submission" date="2023-07" db="EMBL/GenBank/DDBJ databases">
        <title>Genomic Encyclopedia of Type Strains, Phase IV (KMG-IV): sequencing the most valuable type-strain genomes for metagenomic binning, comparative biology and taxonomic classification.</title>
        <authorList>
            <person name="Goeker M."/>
        </authorList>
    </citation>
    <scope>NUCLEOTIDE SEQUENCE</scope>
    <source>
        <strain evidence="8">DSM 21202</strain>
    </source>
</reference>
<proteinExistence type="inferred from homology"/>
<accession>A0AAE3VSW4</accession>
<keyword evidence="9" id="KW-1185">Reference proteome</keyword>
<feature type="compositionally biased region" description="Polar residues" evidence="7">
    <location>
        <begin position="94"/>
        <end position="103"/>
    </location>
</feature>
<gene>
    <name evidence="8" type="ORF">J2S73_003692</name>
</gene>
<comment type="caution">
    <text evidence="8">The sequence shown here is derived from an EMBL/GenBank/DDBJ whole genome shotgun (WGS) entry which is preliminary data.</text>
</comment>
<keyword evidence="2 6" id="KW-1003">Cell membrane</keyword>
<keyword evidence="3 6" id="KW-0812">Transmembrane</keyword>
<keyword evidence="6" id="KW-0135">Cellulose biosynthesis</keyword>
<feature type="compositionally biased region" description="Low complexity" evidence="7">
    <location>
        <begin position="122"/>
        <end position="134"/>
    </location>
</feature>
<feature type="compositionally biased region" description="Polar residues" evidence="7">
    <location>
        <begin position="163"/>
        <end position="183"/>
    </location>
</feature>
<dbReference type="PANTHER" id="PTHR39083:SF1">
    <property type="entry name" value="CYCLIC DI-GMP-BINDING PROTEIN"/>
    <property type="match status" value="1"/>
</dbReference>
<organism evidence="8 9">
    <name type="scientific">Amorphus orientalis</name>
    <dbReference type="NCBI Taxonomy" id="649198"/>
    <lineage>
        <taxon>Bacteria</taxon>
        <taxon>Pseudomonadati</taxon>
        <taxon>Pseudomonadota</taxon>
        <taxon>Alphaproteobacteria</taxon>
        <taxon>Hyphomicrobiales</taxon>
        <taxon>Amorphaceae</taxon>
        <taxon>Amorphus</taxon>
    </lineage>
</organism>
<dbReference type="PANTHER" id="PTHR39083">
    <property type="entry name" value="CYCLIC DI-GMP-BINDING PROTEIN"/>
    <property type="match status" value="1"/>
</dbReference>
<comment type="function">
    <text evidence="6">Binds the cellulose synthase activator, bis-(3'-5') cyclic diguanylic acid (c-di-GMP).</text>
</comment>
<dbReference type="GO" id="GO:0030244">
    <property type="term" value="P:cellulose biosynthetic process"/>
    <property type="evidence" value="ECO:0007669"/>
    <property type="project" value="UniProtKB-KW"/>
</dbReference>
<feature type="compositionally biased region" description="Low complexity" evidence="7">
    <location>
        <begin position="184"/>
        <end position="202"/>
    </location>
</feature>
<evidence type="ECO:0000256" key="7">
    <source>
        <dbReference type="SAM" id="MobiDB-lite"/>
    </source>
</evidence>
<evidence type="ECO:0000256" key="4">
    <source>
        <dbReference type="ARBA" id="ARBA00022989"/>
    </source>
</evidence>
<feature type="transmembrane region" description="Helical" evidence="6">
    <location>
        <begin position="970"/>
        <end position="991"/>
    </location>
</feature>
<keyword evidence="4 6" id="KW-1133">Transmembrane helix</keyword>
<keyword evidence="6" id="KW-0973">c-di-GMP</keyword>
<evidence type="ECO:0000256" key="6">
    <source>
        <dbReference type="RuleBase" id="RU365021"/>
    </source>
</evidence>
<evidence type="ECO:0000313" key="8">
    <source>
        <dbReference type="EMBL" id="MDQ0317215.1"/>
    </source>
</evidence>
<dbReference type="Pfam" id="PF03170">
    <property type="entry name" value="BcsB"/>
    <property type="match status" value="1"/>
</dbReference>
<protein>
    <recommendedName>
        <fullName evidence="6">Cyclic di-GMP-binding protein</fullName>
    </recommendedName>
    <alternativeName>
        <fullName evidence="6">Cellulose synthase regulatory subunit</fullName>
    </alternativeName>
</protein>
<comment type="similarity">
    <text evidence="6">Belongs to the AcsB/BcsB family.</text>
</comment>
<dbReference type="EMBL" id="JAUSUL010000004">
    <property type="protein sequence ID" value="MDQ0317215.1"/>
    <property type="molecule type" value="Genomic_DNA"/>
</dbReference>
<feature type="region of interest" description="Disordered" evidence="7">
    <location>
        <begin position="38"/>
        <end position="202"/>
    </location>
</feature>
<comment type="pathway">
    <text evidence="6">Glycan metabolism; bacterial cellulose biosynthesis.</text>
</comment>
<comment type="subunit">
    <text evidence="6">Tightly associated with the cellulose synthase catalytic subunit.</text>
</comment>
<dbReference type="InterPro" id="IPR018513">
    <property type="entry name" value="Cell_synthase_bac"/>
</dbReference>
<name>A0AAE3VSW4_9HYPH</name>
<feature type="compositionally biased region" description="Polar residues" evidence="7">
    <location>
        <begin position="110"/>
        <end position="121"/>
    </location>
</feature>
<comment type="subcellular location">
    <subcellularLocation>
        <location evidence="6">Cell inner membrane</location>
    </subcellularLocation>
    <subcellularLocation>
        <location evidence="1">Cell membrane</location>
        <topology evidence="1">Single-pass membrane protein</topology>
    </subcellularLocation>
</comment>
<evidence type="ECO:0000256" key="1">
    <source>
        <dbReference type="ARBA" id="ARBA00004162"/>
    </source>
</evidence>
<dbReference type="GO" id="GO:0006011">
    <property type="term" value="P:UDP-alpha-D-glucose metabolic process"/>
    <property type="evidence" value="ECO:0007669"/>
    <property type="project" value="InterPro"/>
</dbReference>
<evidence type="ECO:0000256" key="2">
    <source>
        <dbReference type="ARBA" id="ARBA00022475"/>
    </source>
</evidence>
<dbReference type="GO" id="GO:0005886">
    <property type="term" value="C:plasma membrane"/>
    <property type="evidence" value="ECO:0007669"/>
    <property type="project" value="UniProtKB-SubCell"/>
</dbReference>
<keyword evidence="5 6" id="KW-0472">Membrane</keyword>
<evidence type="ECO:0000256" key="5">
    <source>
        <dbReference type="ARBA" id="ARBA00023136"/>
    </source>
</evidence>
<dbReference type="AlphaFoldDB" id="A0AAE3VSW4"/>
<feature type="compositionally biased region" description="Low complexity" evidence="7">
    <location>
        <begin position="65"/>
        <end position="77"/>
    </location>
</feature>
<dbReference type="Gene3D" id="2.60.120.260">
    <property type="entry name" value="Galactose-binding domain-like"/>
    <property type="match status" value="2"/>
</dbReference>